<name>A0A8T2NBZ1_9TELE</name>
<evidence type="ECO:0000313" key="3">
    <source>
        <dbReference type="Proteomes" id="UP000824540"/>
    </source>
</evidence>
<protein>
    <submittedName>
        <fullName evidence="2">Uncharacterized protein</fullName>
    </submittedName>
</protein>
<accession>A0A8T2NBZ1</accession>
<sequence length="64" mass="7121">MVPDSQPAWRKKRPGLPAQVISESSKKKPAQEQKKHKGPFSQPYFPPTPFPQAPSHRTSSAPSQ</sequence>
<gene>
    <name evidence="2" type="ORF">JZ751_028685</name>
</gene>
<evidence type="ECO:0000256" key="1">
    <source>
        <dbReference type="SAM" id="MobiDB-lite"/>
    </source>
</evidence>
<dbReference type="EMBL" id="JAFBMS010000087">
    <property type="protein sequence ID" value="KAG9337494.1"/>
    <property type="molecule type" value="Genomic_DNA"/>
</dbReference>
<organism evidence="2 3">
    <name type="scientific">Albula glossodonta</name>
    <name type="common">roundjaw bonefish</name>
    <dbReference type="NCBI Taxonomy" id="121402"/>
    <lineage>
        <taxon>Eukaryota</taxon>
        <taxon>Metazoa</taxon>
        <taxon>Chordata</taxon>
        <taxon>Craniata</taxon>
        <taxon>Vertebrata</taxon>
        <taxon>Euteleostomi</taxon>
        <taxon>Actinopterygii</taxon>
        <taxon>Neopterygii</taxon>
        <taxon>Teleostei</taxon>
        <taxon>Albuliformes</taxon>
        <taxon>Albulidae</taxon>
        <taxon>Albula</taxon>
    </lineage>
</organism>
<feature type="compositionally biased region" description="Basic and acidic residues" evidence="1">
    <location>
        <begin position="24"/>
        <end position="33"/>
    </location>
</feature>
<reference evidence="2" key="1">
    <citation type="thesis" date="2021" institute="BYU ScholarsArchive" country="Provo, UT, USA">
        <title>Applications of and Algorithms for Genome Assembly and Genomic Analyses with an Emphasis on Marine Teleosts.</title>
        <authorList>
            <person name="Pickett B.D."/>
        </authorList>
    </citation>
    <scope>NUCLEOTIDE SEQUENCE</scope>
    <source>
        <strain evidence="2">HI-2016</strain>
    </source>
</reference>
<feature type="non-terminal residue" evidence="2">
    <location>
        <position position="1"/>
    </location>
</feature>
<proteinExistence type="predicted"/>
<feature type="region of interest" description="Disordered" evidence="1">
    <location>
        <begin position="1"/>
        <end position="64"/>
    </location>
</feature>
<comment type="caution">
    <text evidence="2">The sequence shown here is derived from an EMBL/GenBank/DDBJ whole genome shotgun (WGS) entry which is preliminary data.</text>
</comment>
<dbReference type="AlphaFoldDB" id="A0A8T2NBZ1"/>
<evidence type="ECO:0000313" key="2">
    <source>
        <dbReference type="EMBL" id="KAG9337494.1"/>
    </source>
</evidence>
<keyword evidence="3" id="KW-1185">Reference proteome</keyword>
<dbReference type="Proteomes" id="UP000824540">
    <property type="component" value="Unassembled WGS sequence"/>
</dbReference>